<proteinExistence type="predicted"/>
<sequence>MKSNARKITEHTERAKKPYSPEGLFKTRSASRRYHRKSGDRLQGRLCCSWFQQP</sequence>
<feature type="compositionally biased region" description="Basic and acidic residues" evidence="1">
    <location>
        <begin position="7"/>
        <end position="16"/>
    </location>
</feature>
<reference evidence="2" key="1">
    <citation type="journal article" date="2020" name="Stud. Mycol.">
        <title>101 Dothideomycetes genomes: a test case for predicting lifestyles and emergence of pathogens.</title>
        <authorList>
            <person name="Haridas S."/>
            <person name="Albert R."/>
            <person name="Binder M."/>
            <person name="Bloem J."/>
            <person name="Labutti K."/>
            <person name="Salamov A."/>
            <person name="Andreopoulos B."/>
            <person name="Baker S."/>
            <person name="Barry K."/>
            <person name="Bills G."/>
            <person name="Bluhm B."/>
            <person name="Cannon C."/>
            <person name="Castanera R."/>
            <person name="Culley D."/>
            <person name="Daum C."/>
            <person name="Ezra D."/>
            <person name="Gonzalez J."/>
            <person name="Henrissat B."/>
            <person name="Kuo A."/>
            <person name="Liang C."/>
            <person name="Lipzen A."/>
            <person name="Lutzoni F."/>
            <person name="Magnuson J."/>
            <person name="Mondo S."/>
            <person name="Nolan M."/>
            <person name="Ohm R."/>
            <person name="Pangilinan J."/>
            <person name="Park H.-J."/>
            <person name="Ramirez L."/>
            <person name="Alfaro M."/>
            <person name="Sun H."/>
            <person name="Tritt A."/>
            <person name="Yoshinaga Y."/>
            <person name="Zwiers L.-H."/>
            <person name="Turgeon B."/>
            <person name="Goodwin S."/>
            <person name="Spatafora J."/>
            <person name="Crous P."/>
            <person name="Grigoriev I."/>
        </authorList>
    </citation>
    <scope>NUCLEOTIDE SEQUENCE</scope>
    <source>
        <strain evidence="2">CBS 627.86</strain>
    </source>
</reference>
<accession>A0A6A5ZRY0</accession>
<keyword evidence="3" id="KW-1185">Reference proteome</keyword>
<protein>
    <submittedName>
        <fullName evidence="2">Uncharacterized protein</fullName>
    </submittedName>
</protein>
<name>A0A6A5ZRY0_9PLEO</name>
<feature type="region of interest" description="Disordered" evidence="1">
    <location>
        <begin position="1"/>
        <end position="41"/>
    </location>
</feature>
<organism evidence="2 3">
    <name type="scientific">Lophiotrema nucula</name>
    <dbReference type="NCBI Taxonomy" id="690887"/>
    <lineage>
        <taxon>Eukaryota</taxon>
        <taxon>Fungi</taxon>
        <taxon>Dikarya</taxon>
        <taxon>Ascomycota</taxon>
        <taxon>Pezizomycotina</taxon>
        <taxon>Dothideomycetes</taxon>
        <taxon>Pleosporomycetidae</taxon>
        <taxon>Pleosporales</taxon>
        <taxon>Lophiotremataceae</taxon>
        <taxon>Lophiotrema</taxon>
    </lineage>
</organism>
<evidence type="ECO:0000256" key="1">
    <source>
        <dbReference type="SAM" id="MobiDB-lite"/>
    </source>
</evidence>
<dbReference type="AlphaFoldDB" id="A0A6A5ZRY0"/>
<dbReference type="Proteomes" id="UP000799770">
    <property type="component" value="Unassembled WGS sequence"/>
</dbReference>
<dbReference type="EMBL" id="ML977312">
    <property type="protein sequence ID" value="KAF2121623.1"/>
    <property type="molecule type" value="Genomic_DNA"/>
</dbReference>
<gene>
    <name evidence="2" type="ORF">BDV96DRAFT_564647</name>
</gene>
<evidence type="ECO:0000313" key="3">
    <source>
        <dbReference type="Proteomes" id="UP000799770"/>
    </source>
</evidence>
<evidence type="ECO:0000313" key="2">
    <source>
        <dbReference type="EMBL" id="KAF2121623.1"/>
    </source>
</evidence>